<dbReference type="AlphaFoldDB" id="A0A1D2M3L1"/>
<accession>A0A1D2M3L1</accession>
<protein>
    <submittedName>
        <fullName evidence="1">DNA damage-inducible protein 1</fullName>
    </submittedName>
</protein>
<reference evidence="1 2" key="1">
    <citation type="journal article" date="2016" name="Genome Biol. Evol.">
        <title>Gene Family Evolution Reflects Adaptation to Soil Environmental Stressors in the Genome of the Collembolan Orchesella cincta.</title>
        <authorList>
            <person name="Faddeeva-Vakhrusheva A."/>
            <person name="Derks M.F."/>
            <person name="Anvar S.Y."/>
            <person name="Agamennone V."/>
            <person name="Suring W."/>
            <person name="Smit S."/>
            <person name="van Straalen N.M."/>
            <person name="Roelofs D."/>
        </authorList>
    </citation>
    <scope>NUCLEOTIDE SEQUENCE [LARGE SCALE GENOMIC DNA]</scope>
    <source>
        <tissue evidence="1">Mixed pool</tissue>
    </source>
</reference>
<dbReference type="OrthoDB" id="10071960at2759"/>
<sequence length="163" mass="17708">MCLRTAQPAQEATHLHPESIPIHHHHFFSKPMLLKTAIVERTDSFGNLQPCRVLLDDGSEASFITENCAQSLGLIKTRTDVQITGISAANAAYVHWKTTARLHSRIHSAHVDIEALILPKVTGTLPRVPSNYHQPGEIDILLGADVVASSCGKEDAKVPATPP</sequence>
<dbReference type="Gene3D" id="2.40.70.10">
    <property type="entry name" value="Acid Proteases"/>
    <property type="match status" value="1"/>
</dbReference>
<dbReference type="EMBL" id="LJIJ01005070">
    <property type="protein sequence ID" value="ODM87560.1"/>
    <property type="molecule type" value="Genomic_DNA"/>
</dbReference>
<dbReference type="CDD" id="cd00303">
    <property type="entry name" value="retropepsin_like"/>
    <property type="match status" value="1"/>
</dbReference>
<name>A0A1D2M3L1_ORCCI</name>
<evidence type="ECO:0000313" key="2">
    <source>
        <dbReference type="Proteomes" id="UP000094527"/>
    </source>
</evidence>
<dbReference type="Proteomes" id="UP000094527">
    <property type="component" value="Unassembled WGS sequence"/>
</dbReference>
<dbReference type="Pfam" id="PF13650">
    <property type="entry name" value="Asp_protease_2"/>
    <property type="match status" value="1"/>
</dbReference>
<keyword evidence="2" id="KW-1185">Reference proteome</keyword>
<proteinExistence type="predicted"/>
<dbReference type="OMA" id="FITENCA"/>
<comment type="caution">
    <text evidence="1">The sequence shown here is derived from an EMBL/GenBank/DDBJ whole genome shotgun (WGS) entry which is preliminary data.</text>
</comment>
<dbReference type="InterPro" id="IPR021109">
    <property type="entry name" value="Peptidase_aspartic_dom_sf"/>
</dbReference>
<gene>
    <name evidence="1" type="ORF">Ocin01_19123</name>
</gene>
<organism evidence="1 2">
    <name type="scientific">Orchesella cincta</name>
    <name type="common">Springtail</name>
    <name type="synonym">Podura cincta</name>
    <dbReference type="NCBI Taxonomy" id="48709"/>
    <lineage>
        <taxon>Eukaryota</taxon>
        <taxon>Metazoa</taxon>
        <taxon>Ecdysozoa</taxon>
        <taxon>Arthropoda</taxon>
        <taxon>Hexapoda</taxon>
        <taxon>Collembola</taxon>
        <taxon>Entomobryomorpha</taxon>
        <taxon>Entomobryoidea</taxon>
        <taxon>Orchesellidae</taxon>
        <taxon>Orchesellinae</taxon>
        <taxon>Orchesella</taxon>
    </lineage>
</organism>
<evidence type="ECO:0000313" key="1">
    <source>
        <dbReference type="EMBL" id="ODM87560.1"/>
    </source>
</evidence>